<accession>A0A6J6ZB13</accession>
<dbReference type="PANTHER" id="PTHR43201:SF5">
    <property type="entry name" value="MEDIUM-CHAIN ACYL-COA LIGASE ACSF2, MITOCHONDRIAL"/>
    <property type="match status" value="1"/>
</dbReference>
<evidence type="ECO:0000313" key="6">
    <source>
        <dbReference type="EMBL" id="CAB4878610.1"/>
    </source>
</evidence>
<dbReference type="Pfam" id="PF00501">
    <property type="entry name" value="AMP-binding"/>
    <property type="match status" value="1"/>
</dbReference>
<dbReference type="PANTHER" id="PTHR43201">
    <property type="entry name" value="ACYL-COA SYNTHETASE"/>
    <property type="match status" value="1"/>
</dbReference>
<dbReference type="AlphaFoldDB" id="A0A6J6ZB13"/>
<dbReference type="InterPro" id="IPR045851">
    <property type="entry name" value="AMP-bd_C_sf"/>
</dbReference>
<dbReference type="InterPro" id="IPR025110">
    <property type="entry name" value="AMP-bd_C"/>
</dbReference>
<feature type="domain" description="AMP-dependent synthetase/ligase" evidence="3">
    <location>
        <begin position="11"/>
        <end position="359"/>
    </location>
</feature>
<feature type="domain" description="AMP-binding enzyme C-terminal" evidence="4">
    <location>
        <begin position="406"/>
        <end position="481"/>
    </location>
</feature>
<evidence type="ECO:0000259" key="3">
    <source>
        <dbReference type="Pfam" id="PF00501"/>
    </source>
</evidence>
<comment type="similarity">
    <text evidence="1">Belongs to the ATP-dependent AMP-binding enzyme family.</text>
</comment>
<sequence>MHLGLVLDMASSGYGDRIAVVANGESMSYEEIARLSWAATERLVASDATSVLYLGSNHLSYPVALFGAAGAGIPFIPLNYRLGAVQLSAQIEAHPGSYVIYEGEPPALGNGMDAVERNQFIAEMRDVSAEPAPEQDTDLTCILLYTSGTTAAPKAAVLRHRHLMSYLFSSVEFAGAEEDDAALVSVPPYHIAGVANLLSNFYAGRRIVYLDRFDPEIWLETVRREQVTQAMVIPTMLSRIVDALDGEQSAQTPSLRALSYGGSRMPLPVLERALSLFPETGFVNAYGLTETSSTIALLGPDDHRDAFSSSDPVLRQRLTSVGQLLPGIDVEVRHEDGSLVEAGEPGLVFLKGDQISGEYAGVSLLDDDGWFPTRDRGWIDADGYLFIEGRADDTIIRGGENIAPAEIEDVLISHDDVVDAVVIGLPDDEWGQRLVAVVVAGESKTIDIEILKELVKTQLRSSKTPEEIHIWDELPRTDTGKILRRNVVADLSGS</sequence>
<proteinExistence type="inferred from homology"/>
<evidence type="ECO:0000256" key="1">
    <source>
        <dbReference type="ARBA" id="ARBA00006432"/>
    </source>
</evidence>
<dbReference type="EMBL" id="CAFABE010000005">
    <property type="protein sequence ID" value="CAB4818015.1"/>
    <property type="molecule type" value="Genomic_DNA"/>
</dbReference>
<dbReference type="EMBL" id="CAFBPM010000004">
    <property type="protein sequence ID" value="CAB5015755.1"/>
    <property type="molecule type" value="Genomic_DNA"/>
</dbReference>
<dbReference type="InterPro" id="IPR000873">
    <property type="entry name" value="AMP-dep_synth/lig_dom"/>
</dbReference>
<name>A0A6J6ZB13_9ZZZZ</name>
<dbReference type="GO" id="GO:0006631">
    <property type="term" value="P:fatty acid metabolic process"/>
    <property type="evidence" value="ECO:0007669"/>
    <property type="project" value="TreeGrafter"/>
</dbReference>
<dbReference type="InterPro" id="IPR042099">
    <property type="entry name" value="ANL_N_sf"/>
</dbReference>
<evidence type="ECO:0000313" key="7">
    <source>
        <dbReference type="EMBL" id="CAB5015755.1"/>
    </source>
</evidence>
<keyword evidence="2" id="KW-0436">Ligase</keyword>
<gene>
    <name evidence="5" type="ORF">UFOPK3164_00218</name>
    <name evidence="6" type="ORF">UFOPK3427_01301</name>
    <name evidence="7" type="ORF">UFOPK4112_00589</name>
</gene>
<protein>
    <submittedName>
        <fullName evidence="5">Unannotated protein</fullName>
    </submittedName>
</protein>
<dbReference type="EMBL" id="CAFBLT010000001">
    <property type="protein sequence ID" value="CAB4878610.1"/>
    <property type="molecule type" value="Genomic_DNA"/>
</dbReference>
<organism evidence="5">
    <name type="scientific">freshwater metagenome</name>
    <dbReference type="NCBI Taxonomy" id="449393"/>
    <lineage>
        <taxon>unclassified sequences</taxon>
        <taxon>metagenomes</taxon>
        <taxon>ecological metagenomes</taxon>
    </lineage>
</organism>
<dbReference type="GO" id="GO:0031956">
    <property type="term" value="F:medium-chain fatty acid-CoA ligase activity"/>
    <property type="evidence" value="ECO:0007669"/>
    <property type="project" value="TreeGrafter"/>
</dbReference>
<dbReference type="Gene3D" id="3.40.50.12780">
    <property type="entry name" value="N-terminal domain of ligase-like"/>
    <property type="match status" value="1"/>
</dbReference>
<dbReference type="SUPFAM" id="SSF56801">
    <property type="entry name" value="Acetyl-CoA synthetase-like"/>
    <property type="match status" value="1"/>
</dbReference>
<dbReference type="Pfam" id="PF13193">
    <property type="entry name" value="AMP-binding_C"/>
    <property type="match status" value="1"/>
</dbReference>
<reference evidence="5" key="1">
    <citation type="submission" date="2020-05" db="EMBL/GenBank/DDBJ databases">
        <authorList>
            <person name="Chiriac C."/>
            <person name="Salcher M."/>
            <person name="Ghai R."/>
            <person name="Kavagutti S V."/>
        </authorList>
    </citation>
    <scope>NUCLEOTIDE SEQUENCE</scope>
</reference>
<dbReference type="Gene3D" id="3.30.300.30">
    <property type="match status" value="1"/>
</dbReference>
<evidence type="ECO:0000313" key="5">
    <source>
        <dbReference type="EMBL" id="CAB4818015.1"/>
    </source>
</evidence>
<evidence type="ECO:0000259" key="4">
    <source>
        <dbReference type="Pfam" id="PF13193"/>
    </source>
</evidence>
<evidence type="ECO:0000256" key="2">
    <source>
        <dbReference type="ARBA" id="ARBA00022598"/>
    </source>
</evidence>